<protein>
    <submittedName>
        <fullName evidence="5">AMP-binding protein</fullName>
    </submittedName>
</protein>
<keyword evidence="2" id="KW-0436">Ligase</keyword>
<dbReference type="EMBL" id="JAZBJQ010000074">
    <property type="protein sequence ID" value="MEE4590158.1"/>
    <property type="molecule type" value="Genomic_DNA"/>
</dbReference>
<dbReference type="AlphaFoldDB" id="A0ABD5JNV6"/>
<reference evidence="5 6" key="1">
    <citation type="submission" date="2023-11" db="EMBL/GenBank/DDBJ databases">
        <title>30 novel species of actinomycetes from the DSMZ collection.</title>
        <authorList>
            <person name="Nouioui I."/>
        </authorList>
    </citation>
    <scope>NUCLEOTIDE SEQUENCE [LARGE SCALE GENOMIC DNA]</scope>
    <source>
        <strain evidence="5 6">DSM 41602</strain>
    </source>
</reference>
<feature type="domain" description="AMP-binding enzyme C-terminal" evidence="4">
    <location>
        <begin position="430"/>
        <end position="505"/>
    </location>
</feature>
<gene>
    <name evidence="5" type="ORF">V2K49_45645</name>
</gene>
<accession>A0ABD5JNV6</accession>
<organism evidence="5 6">
    <name type="scientific">Streptomyces antimycoticus</name>
    <dbReference type="NCBI Taxonomy" id="68175"/>
    <lineage>
        <taxon>Bacteria</taxon>
        <taxon>Bacillati</taxon>
        <taxon>Actinomycetota</taxon>
        <taxon>Actinomycetes</taxon>
        <taxon>Kitasatosporales</taxon>
        <taxon>Streptomycetaceae</taxon>
        <taxon>Streptomyces</taxon>
        <taxon>Streptomyces violaceusniger group</taxon>
    </lineage>
</organism>
<dbReference type="InterPro" id="IPR042099">
    <property type="entry name" value="ANL_N_sf"/>
</dbReference>
<evidence type="ECO:0000256" key="2">
    <source>
        <dbReference type="ARBA" id="ARBA00022598"/>
    </source>
</evidence>
<dbReference type="Gene3D" id="3.40.50.12780">
    <property type="entry name" value="N-terminal domain of ligase-like"/>
    <property type="match status" value="1"/>
</dbReference>
<dbReference type="InterPro" id="IPR000873">
    <property type="entry name" value="AMP-dep_synth/lig_dom"/>
</dbReference>
<dbReference type="InterPro" id="IPR045851">
    <property type="entry name" value="AMP-bd_C_sf"/>
</dbReference>
<dbReference type="InterPro" id="IPR020845">
    <property type="entry name" value="AMP-binding_CS"/>
</dbReference>
<evidence type="ECO:0000313" key="6">
    <source>
        <dbReference type="Proteomes" id="UP001354649"/>
    </source>
</evidence>
<dbReference type="PROSITE" id="PS00455">
    <property type="entry name" value="AMP_BINDING"/>
    <property type="match status" value="1"/>
</dbReference>
<evidence type="ECO:0000313" key="5">
    <source>
        <dbReference type="EMBL" id="MEE4590158.1"/>
    </source>
</evidence>
<sequence>MNCAPDSATPTTATLVSRWAVDPRAIFAVVLDEQGCARTISYAEQLDRLRRTAAALRAAGVRRGDRVHLQIANRPEFYDVWFASALLGATLVPTGPQSTVDELRHVLADAAPVVSIVPSDQVSVVHEAAAGLSALSVLAVDGDAPASLKLLTAGIDPGAAPDESPPGPTDVAAILYTSGTTSRPKGVLITHANYLAVGRTVAEHLSITTADRWLITLPLFHANAQYYCTMSALVSGASIVLAPRFSASAWGRQAAEHGATLGSLFAAPIRMILARSEDRTDPRHRLRAVLFAQNLTDDQAARFERQFNTRLLQLYGMTETVLPPTLNPDSPQRRWHSIGQALHGVEMRLADEAGRPVPPGTPGELLIGGVPGQTLAAGYLNQPEATEATFGGGWLRTGDVVRLDDDGFYHFVDRTKDMIKRSGENIAAGEIERVVNDHQSVLECAAIGVPDPVRDEAVVVYAVARPGHRLDEHLLLDWCRARLTDFKVPSTIVLVDALPQTSVGKIRKDMLRRAGTLWHPSR</sequence>
<comment type="similarity">
    <text evidence="1">Belongs to the ATP-dependent AMP-binding enzyme family.</text>
</comment>
<dbReference type="RefSeq" id="WP_330790931.1">
    <property type="nucleotide sequence ID" value="NZ_JBEYSQ010000115.1"/>
</dbReference>
<dbReference type="Pfam" id="PF13193">
    <property type="entry name" value="AMP-binding_C"/>
    <property type="match status" value="1"/>
</dbReference>
<evidence type="ECO:0000259" key="4">
    <source>
        <dbReference type="Pfam" id="PF13193"/>
    </source>
</evidence>
<evidence type="ECO:0000259" key="3">
    <source>
        <dbReference type="Pfam" id="PF00501"/>
    </source>
</evidence>
<dbReference type="InterPro" id="IPR025110">
    <property type="entry name" value="AMP-bd_C"/>
</dbReference>
<dbReference type="Gene3D" id="3.30.300.30">
    <property type="match status" value="1"/>
</dbReference>
<dbReference type="PANTHER" id="PTHR43201:SF5">
    <property type="entry name" value="MEDIUM-CHAIN ACYL-COA LIGASE ACSF2, MITOCHONDRIAL"/>
    <property type="match status" value="1"/>
</dbReference>
<evidence type="ECO:0000256" key="1">
    <source>
        <dbReference type="ARBA" id="ARBA00006432"/>
    </source>
</evidence>
<dbReference type="Pfam" id="PF00501">
    <property type="entry name" value="AMP-binding"/>
    <property type="match status" value="1"/>
</dbReference>
<dbReference type="SUPFAM" id="SSF56801">
    <property type="entry name" value="Acetyl-CoA synthetase-like"/>
    <property type="match status" value="1"/>
</dbReference>
<proteinExistence type="inferred from homology"/>
<feature type="domain" description="AMP-dependent synthetase/ligase" evidence="3">
    <location>
        <begin position="35"/>
        <end position="380"/>
    </location>
</feature>
<dbReference type="PANTHER" id="PTHR43201">
    <property type="entry name" value="ACYL-COA SYNTHETASE"/>
    <property type="match status" value="1"/>
</dbReference>
<dbReference type="GO" id="GO:0016874">
    <property type="term" value="F:ligase activity"/>
    <property type="evidence" value="ECO:0007669"/>
    <property type="project" value="UniProtKB-KW"/>
</dbReference>
<name>A0ABD5JNV6_9ACTN</name>
<comment type="caution">
    <text evidence="5">The sequence shown here is derived from an EMBL/GenBank/DDBJ whole genome shotgun (WGS) entry which is preliminary data.</text>
</comment>
<dbReference type="Proteomes" id="UP001354649">
    <property type="component" value="Unassembled WGS sequence"/>
</dbReference>